<evidence type="ECO:0000313" key="2">
    <source>
        <dbReference type="EMBL" id="RUS84209.1"/>
    </source>
</evidence>
<gene>
    <name evidence="2" type="ORF">EGW08_008049</name>
</gene>
<dbReference type="PANTHER" id="PTHR13225:SF3">
    <property type="entry name" value="UPF0489 PROTEIN C5ORF22"/>
    <property type="match status" value="1"/>
</dbReference>
<sequence>MGDSKKKKDLLQVHIVEQHNDAVPPIHRAIASRLLPFSCAAMVHLDSHPDLLIPVHMQADTVFKPAELYESLSIENWILPLVYAKHFDHIVWVKPPWARQIPVSKQRFLVGQCVESGCVRVTSKENYFLTDGLFRPGSELSEPGVLTLQVEEVLPAAWADLDPTYASSESVSKQTELTQGQAPSWVDSIQDSLKDKPYVLDIDLDFFSTANPFRDLIEPTAEQALKRLYHYTTPSNFSDESIASFTKTRE</sequence>
<name>A0A3S1C6D6_ELYCH</name>
<proteinExistence type="inferred from homology"/>
<dbReference type="OrthoDB" id="418142at2759"/>
<dbReference type="Pfam" id="PF12640">
    <property type="entry name" value="UPF0489"/>
    <property type="match status" value="1"/>
</dbReference>
<dbReference type="PANTHER" id="PTHR13225">
    <property type="entry name" value="MISEXPRESSION SUPPRESSOR OF RAS 6"/>
    <property type="match status" value="1"/>
</dbReference>
<evidence type="ECO:0000256" key="1">
    <source>
        <dbReference type="ARBA" id="ARBA00007099"/>
    </source>
</evidence>
<protein>
    <submittedName>
        <fullName evidence="2">Uncharacterized protein</fullName>
    </submittedName>
</protein>
<feature type="non-terminal residue" evidence="2">
    <location>
        <position position="250"/>
    </location>
</feature>
<dbReference type="InterPro" id="IPR024131">
    <property type="entry name" value="UPF0489"/>
</dbReference>
<dbReference type="EMBL" id="RQTK01000214">
    <property type="protein sequence ID" value="RUS84209.1"/>
    <property type="molecule type" value="Genomic_DNA"/>
</dbReference>
<comment type="similarity">
    <text evidence="1">Belongs to the UPF0489 family.</text>
</comment>
<organism evidence="2 3">
    <name type="scientific">Elysia chlorotica</name>
    <name type="common">Eastern emerald elysia</name>
    <name type="synonym">Sea slug</name>
    <dbReference type="NCBI Taxonomy" id="188477"/>
    <lineage>
        <taxon>Eukaryota</taxon>
        <taxon>Metazoa</taxon>
        <taxon>Spiralia</taxon>
        <taxon>Lophotrochozoa</taxon>
        <taxon>Mollusca</taxon>
        <taxon>Gastropoda</taxon>
        <taxon>Heterobranchia</taxon>
        <taxon>Euthyneura</taxon>
        <taxon>Panpulmonata</taxon>
        <taxon>Sacoglossa</taxon>
        <taxon>Placobranchoidea</taxon>
        <taxon>Plakobranchidae</taxon>
        <taxon>Elysia</taxon>
    </lineage>
</organism>
<reference evidence="2 3" key="1">
    <citation type="submission" date="2019-01" db="EMBL/GenBank/DDBJ databases">
        <title>A draft genome assembly of the solar-powered sea slug Elysia chlorotica.</title>
        <authorList>
            <person name="Cai H."/>
            <person name="Li Q."/>
            <person name="Fang X."/>
            <person name="Li J."/>
            <person name="Curtis N.E."/>
            <person name="Altenburger A."/>
            <person name="Shibata T."/>
            <person name="Feng M."/>
            <person name="Maeda T."/>
            <person name="Schwartz J.A."/>
            <person name="Shigenobu S."/>
            <person name="Lundholm N."/>
            <person name="Nishiyama T."/>
            <person name="Yang H."/>
            <person name="Hasebe M."/>
            <person name="Li S."/>
            <person name="Pierce S.K."/>
            <person name="Wang J."/>
        </authorList>
    </citation>
    <scope>NUCLEOTIDE SEQUENCE [LARGE SCALE GENOMIC DNA]</scope>
    <source>
        <strain evidence="2">EC2010</strain>
        <tissue evidence="2">Whole organism of an adult</tissue>
    </source>
</reference>
<dbReference type="Proteomes" id="UP000271974">
    <property type="component" value="Unassembled WGS sequence"/>
</dbReference>
<keyword evidence="3" id="KW-1185">Reference proteome</keyword>
<dbReference type="AlphaFoldDB" id="A0A3S1C6D6"/>
<accession>A0A3S1C6D6</accession>
<evidence type="ECO:0000313" key="3">
    <source>
        <dbReference type="Proteomes" id="UP000271974"/>
    </source>
</evidence>
<comment type="caution">
    <text evidence="2">The sequence shown here is derived from an EMBL/GenBank/DDBJ whole genome shotgun (WGS) entry which is preliminary data.</text>
</comment>
<dbReference type="STRING" id="188477.A0A3S1C6D6"/>